<evidence type="ECO:0000313" key="1">
    <source>
        <dbReference type="EMBL" id="QHS82127.1"/>
    </source>
</evidence>
<dbReference type="AlphaFoldDB" id="A0A6C0AQI1"/>
<dbReference type="SUPFAM" id="SSF52540">
    <property type="entry name" value="P-loop containing nucleoside triphosphate hydrolases"/>
    <property type="match status" value="1"/>
</dbReference>
<organism evidence="1">
    <name type="scientific">viral metagenome</name>
    <dbReference type="NCBI Taxonomy" id="1070528"/>
    <lineage>
        <taxon>unclassified sequences</taxon>
        <taxon>metagenomes</taxon>
        <taxon>organismal metagenomes</taxon>
    </lineage>
</organism>
<evidence type="ECO:0008006" key="2">
    <source>
        <dbReference type="Google" id="ProtNLM"/>
    </source>
</evidence>
<name>A0A6C0AQI1_9ZZZZ</name>
<protein>
    <recommendedName>
        <fullName evidence="2">Replication factor C C-terminal domain-containing protein</fullName>
    </recommendedName>
</protein>
<sequence>MKFYETHFEEYIIEHNRTNLHPKLDKIYKKFPKLLTEFKNLIFYGPNGTGKYTQMLTSIKKYSPTELKYEKKISITYNKQQYFFKISDIHYEIDMSLLGCNSKLLWHEIYQQIIDIISAKTDKSGIIVCKYFHEIHSELLENFYSYMQQNNSITVDLKFIILTEQISFIPDNILKCCEIIHIPRPTKTAYFNCIKNNCLNKLIHKVPVKTPAKLSVKLKVENITNIKFLYFYNEDLLLQHKIICNKIIHNLINIQDLQFFKFRDILYDIFIYNLDISDCIWYILSILIEQKKIKEDKLSIILTKTYCFFQYYNNNYRPIYHVENYLLYLAKLIHNL</sequence>
<accession>A0A6C0AQI1</accession>
<reference evidence="1" key="1">
    <citation type="journal article" date="2020" name="Nature">
        <title>Giant virus diversity and host interactions through global metagenomics.</title>
        <authorList>
            <person name="Schulz F."/>
            <person name="Roux S."/>
            <person name="Paez-Espino D."/>
            <person name="Jungbluth S."/>
            <person name="Walsh D.A."/>
            <person name="Denef V.J."/>
            <person name="McMahon K.D."/>
            <person name="Konstantinidis K.T."/>
            <person name="Eloe-Fadrosh E.A."/>
            <person name="Kyrpides N.C."/>
            <person name="Woyke T."/>
        </authorList>
    </citation>
    <scope>NUCLEOTIDE SEQUENCE</scope>
    <source>
        <strain evidence="1">GVMAG-S-1101165-79</strain>
    </source>
</reference>
<dbReference type="InterPro" id="IPR027417">
    <property type="entry name" value="P-loop_NTPase"/>
</dbReference>
<proteinExistence type="predicted"/>
<dbReference type="Gene3D" id="3.40.50.300">
    <property type="entry name" value="P-loop containing nucleotide triphosphate hydrolases"/>
    <property type="match status" value="1"/>
</dbReference>
<dbReference type="EMBL" id="MN740763">
    <property type="protein sequence ID" value="QHS82127.1"/>
    <property type="molecule type" value="Genomic_DNA"/>
</dbReference>